<evidence type="ECO:0000256" key="7">
    <source>
        <dbReference type="ARBA" id="ARBA00032345"/>
    </source>
</evidence>
<dbReference type="Proteomes" id="UP001162131">
    <property type="component" value="Unassembled WGS sequence"/>
</dbReference>
<evidence type="ECO:0000256" key="8">
    <source>
        <dbReference type="SAM" id="Coils"/>
    </source>
</evidence>
<dbReference type="EMBL" id="CAJZBQ010000035">
    <property type="protein sequence ID" value="CAG9324131.1"/>
    <property type="molecule type" value="Genomic_DNA"/>
</dbReference>
<dbReference type="InterPro" id="IPR015946">
    <property type="entry name" value="KH_dom-like_a/b"/>
</dbReference>
<keyword evidence="8" id="KW-0175">Coiled coil</keyword>
<comment type="caution">
    <text evidence="11">The sequence shown here is derived from an EMBL/GenBank/DDBJ whole genome shotgun (WGS) entry which is preliminary data.</text>
</comment>
<feature type="domain" description="G" evidence="9">
    <location>
        <begin position="17"/>
        <end position="142"/>
    </location>
</feature>
<keyword evidence="6" id="KW-0342">GTP-binding</keyword>
<dbReference type="Gene3D" id="3.40.50.300">
    <property type="entry name" value="P-loop containing nucleotide triphosphate hydrolases"/>
    <property type="match status" value="2"/>
</dbReference>
<evidence type="ECO:0000259" key="10">
    <source>
        <dbReference type="Pfam" id="PF14714"/>
    </source>
</evidence>
<evidence type="ECO:0000256" key="5">
    <source>
        <dbReference type="ARBA" id="ARBA00022741"/>
    </source>
</evidence>
<dbReference type="HAMAP" id="MF_00195">
    <property type="entry name" value="GTPase_Der"/>
    <property type="match status" value="1"/>
</dbReference>
<accession>A0AAU9JDQ4</accession>
<keyword evidence="4" id="KW-0677">Repeat</keyword>
<evidence type="ECO:0000259" key="9">
    <source>
        <dbReference type="Pfam" id="PF01926"/>
    </source>
</evidence>
<gene>
    <name evidence="11" type="ORF">BSTOLATCC_MIC35152</name>
</gene>
<evidence type="ECO:0000256" key="3">
    <source>
        <dbReference type="ARBA" id="ARBA00022517"/>
    </source>
</evidence>
<evidence type="ECO:0000313" key="12">
    <source>
        <dbReference type="Proteomes" id="UP001162131"/>
    </source>
</evidence>
<evidence type="ECO:0000256" key="2">
    <source>
        <dbReference type="ARBA" id="ARBA00020953"/>
    </source>
</evidence>
<dbReference type="InterPro" id="IPR006073">
    <property type="entry name" value="GTP-bd"/>
</dbReference>
<proteinExistence type="inferred from homology"/>
<evidence type="ECO:0000256" key="1">
    <source>
        <dbReference type="ARBA" id="ARBA00008279"/>
    </source>
</evidence>
<keyword evidence="3" id="KW-0690">Ribosome biogenesis</keyword>
<dbReference type="NCBIfam" id="TIGR03594">
    <property type="entry name" value="GTPase_EngA"/>
    <property type="match status" value="1"/>
</dbReference>
<dbReference type="AlphaFoldDB" id="A0AAU9JDQ4"/>
<evidence type="ECO:0000256" key="4">
    <source>
        <dbReference type="ARBA" id="ARBA00022737"/>
    </source>
</evidence>
<dbReference type="Pfam" id="PF14714">
    <property type="entry name" value="KH_dom-like"/>
    <property type="match status" value="1"/>
</dbReference>
<dbReference type="PANTHER" id="PTHR43834:SF6">
    <property type="entry name" value="GTPASE DER"/>
    <property type="match status" value="1"/>
</dbReference>
<comment type="similarity">
    <text evidence="1">Belongs to the TRAFAC class TrmE-Era-EngA-EngB-Septin-like GTPase superfamily. EngA (Der) GTPase family.</text>
</comment>
<dbReference type="Pfam" id="PF01926">
    <property type="entry name" value="MMR_HSR1"/>
    <property type="match status" value="2"/>
</dbReference>
<dbReference type="SUPFAM" id="SSF52540">
    <property type="entry name" value="P-loop containing nucleoside triphosphate hydrolases"/>
    <property type="match status" value="2"/>
</dbReference>
<dbReference type="InterPro" id="IPR016484">
    <property type="entry name" value="GTPase_Der"/>
</dbReference>
<protein>
    <recommendedName>
        <fullName evidence="2">GTPase Der</fullName>
    </recommendedName>
    <alternativeName>
        <fullName evidence="7">GTP-binding protein EngA</fullName>
    </alternativeName>
</protein>
<sequence>MLRFFRSFSTKNFLYTVSLVGRPNSGKSTLFNHLIGGSTSLVHNTPGLTRDRIEGITNLFGVDIKFIDTAGWDPTDTPNPKPIIEKMKLQTLNAIKLSDTILFLTDVRAGISPSDIELAQYLRKTVLSDKNATKDVILIGNKAESSWLGDVSNEVYKLGFGEPLLISAQHGEGIADLYEELKSRIPEGYADDFKERLKKRKEKHNKIKAERLAELEDLEKESGEDFNLKEWERAYDKLNPWDNSDYDSDNEIDINKSLASDFNLKDKDSLMENMKKHKMIQLAIIGRPNVGKSTLINAFLNEERVITDNQPGTTRDALYLDHVHKGKKICLVDTAGLTKHSRGTVNKLIQEDVMKAIKFSHAVVLQIEAPVGLTPVDLELAKKVIDEGRILLIVGNKWDLVPKDMKGKVAKDVAINLHTKITLKGLNVIFISALQNYNVSKIMDEIQSLYEKWNKRVSTGLLNRWLEAFKKVQPLPTSQGALLRIKYMMQIKARPPSFYVYVNDRSLMKENYLKNFTSSLTKEFGFEGVPVRILLRDKHLKAAKRHKPEFQVKKELKKQVGASYTGKILNSDPSQQPILTT</sequence>
<dbReference type="InterPro" id="IPR005225">
    <property type="entry name" value="Small_GTP-bd"/>
</dbReference>
<dbReference type="InterPro" id="IPR032859">
    <property type="entry name" value="KH_dom-like"/>
</dbReference>
<evidence type="ECO:0000256" key="6">
    <source>
        <dbReference type="ARBA" id="ARBA00023134"/>
    </source>
</evidence>
<keyword evidence="5" id="KW-0547">Nucleotide-binding</keyword>
<dbReference type="PRINTS" id="PR00449">
    <property type="entry name" value="RASTRNSFRMNG"/>
</dbReference>
<dbReference type="CDD" id="cd01894">
    <property type="entry name" value="EngA1"/>
    <property type="match status" value="1"/>
</dbReference>
<evidence type="ECO:0000313" key="11">
    <source>
        <dbReference type="EMBL" id="CAG9324131.1"/>
    </source>
</evidence>
<name>A0AAU9JDQ4_9CILI</name>
<dbReference type="NCBIfam" id="TIGR00231">
    <property type="entry name" value="small_GTP"/>
    <property type="match status" value="2"/>
</dbReference>
<dbReference type="InterPro" id="IPR027417">
    <property type="entry name" value="P-loop_NTPase"/>
</dbReference>
<feature type="coiled-coil region" evidence="8">
    <location>
        <begin position="190"/>
        <end position="221"/>
    </location>
</feature>
<organism evidence="11 12">
    <name type="scientific">Blepharisma stoltei</name>
    <dbReference type="NCBI Taxonomy" id="1481888"/>
    <lineage>
        <taxon>Eukaryota</taxon>
        <taxon>Sar</taxon>
        <taxon>Alveolata</taxon>
        <taxon>Ciliophora</taxon>
        <taxon>Postciliodesmatophora</taxon>
        <taxon>Heterotrichea</taxon>
        <taxon>Heterotrichida</taxon>
        <taxon>Blepharismidae</taxon>
        <taxon>Blepharisma</taxon>
    </lineage>
</organism>
<feature type="domain" description="GTPase Der C-terminal KH-domain-like" evidence="10">
    <location>
        <begin position="456"/>
        <end position="536"/>
    </location>
</feature>
<feature type="domain" description="G" evidence="9">
    <location>
        <begin position="282"/>
        <end position="397"/>
    </location>
</feature>
<reference evidence="11" key="1">
    <citation type="submission" date="2021-09" db="EMBL/GenBank/DDBJ databases">
        <authorList>
            <consortium name="AG Swart"/>
            <person name="Singh M."/>
            <person name="Singh A."/>
            <person name="Seah K."/>
            <person name="Emmerich C."/>
        </authorList>
    </citation>
    <scope>NUCLEOTIDE SEQUENCE</scope>
    <source>
        <strain evidence="11">ATCC30299</strain>
    </source>
</reference>
<dbReference type="GO" id="GO:0005525">
    <property type="term" value="F:GTP binding"/>
    <property type="evidence" value="ECO:0007669"/>
    <property type="project" value="UniProtKB-KW"/>
</dbReference>
<dbReference type="GO" id="GO:0042254">
    <property type="term" value="P:ribosome biogenesis"/>
    <property type="evidence" value="ECO:0007669"/>
    <property type="project" value="UniProtKB-KW"/>
</dbReference>
<dbReference type="PANTHER" id="PTHR43834">
    <property type="entry name" value="GTPASE DER"/>
    <property type="match status" value="1"/>
</dbReference>
<keyword evidence="12" id="KW-1185">Reference proteome</keyword>
<dbReference type="Gene3D" id="3.30.300.20">
    <property type="match status" value="1"/>
</dbReference>